<keyword evidence="3" id="KW-1185">Reference proteome</keyword>
<feature type="region of interest" description="Disordered" evidence="1">
    <location>
        <begin position="1"/>
        <end position="20"/>
    </location>
</feature>
<reference evidence="2" key="1">
    <citation type="journal article" date="2020" name="Stud. Mycol.">
        <title>101 Dothideomycetes genomes: a test case for predicting lifestyles and emergence of pathogens.</title>
        <authorList>
            <person name="Haridas S."/>
            <person name="Albert R."/>
            <person name="Binder M."/>
            <person name="Bloem J."/>
            <person name="Labutti K."/>
            <person name="Salamov A."/>
            <person name="Andreopoulos B."/>
            <person name="Baker S."/>
            <person name="Barry K."/>
            <person name="Bills G."/>
            <person name="Bluhm B."/>
            <person name="Cannon C."/>
            <person name="Castanera R."/>
            <person name="Culley D."/>
            <person name="Daum C."/>
            <person name="Ezra D."/>
            <person name="Gonzalez J."/>
            <person name="Henrissat B."/>
            <person name="Kuo A."/>
            <person name="Liang C."/>
            <person name="Lipzen A."/>
            <person name="Lutzoni F."/>
            <person name="Magnuson J."/>
            <person name="Mondo S."/>
            <person name="Nolan M."/>
            <person name="Ohm R."/>
            <person name="Pangilinan J."/>
            <person name="Park H.-J."/>
            <person name="Ramirez L."/>
            <person name="Alfaro M."/>
            <person name="Sun H."/>
            <person name="Tritt A."/>
            <person name="Yoshinaga Y."/>
            <person name="Zwiers L.-H."/>
            <person name="Turgeon B."/>
            <person name="Goodwin S."/>
            <person name="Spatafora J."/>
            <person name="Crous P."/>
            <person name="Grigoriev I."/>
        </authorList>
    </citation>
    <scope>NUCLEOTIDE SEQUENCE</scope>
    <source>
        <strain evidence="2">SCOH1-5</strain>
    </source>
</reference>
<feature type="compositionally biased region" description="Low complexity" evidence="1">
    <location>
        <begin position="8"/>
        <end position="20"/>
    </location>
</feature>
<dbReference type="AlphaFoldDB" id="A0A6A6F7X4"/>
<protein>
    <submittedName>
        <fullName evidence="2">Uncharacterized protein</fullName>
    </submittedName>
</protein>
<accession>A0A6A6F7X4</accession>
<evidence type="ECO:0000256" key="1">
    <source>
        <dbReference type="SAM" id="MobiDB-lite"/>
    </source>
</evidence>
<name>A0A6A6F7X4_9PEZI</name>
<organism evidence="2 3">
    <name type="scientific">Cercospora zeae-maydis SCOH1-5</name>
    <dbReference type="NCBI Taxonomy" id="717836"/>
    <lineage>
        <taxon>Eukaryota</taxon>
        <taxon>Fungi</taxon>
        <taxon>Dikarya</taxon>
        <taxon>Ascomycota</taxon>
        <taxon>Pezizomycotina</taxon>
        <taxon>Dothideomycetes</taxon>
        <taxon>Dothideomycetidae</taxon>
        <taxon>Mycosphaerellales</taxon>
        <taxon>Mycosphaerellaceae</taxon>
        <taxon>Cercospora</taxon>
    </lineage>
</organism>
<feature type="region of interest" description="Disordered" evidence="1">
    <location>
        <begin position="61"/>
        <end position="88"/>
    </location>
</feature>
<proteinExistence type="predicted"/>
<evidence type="ECO:0000313" key="2">
    <source>
        <dbReference type="EMBL" id="KAF2208861.1"/>
    </source>
</evidence>
<sequence length="88" mass="9619">MEYNSNYAGGSPSSVSGSASLRPFESLLGTADCGCSLSHHESVVTRVQGADKFGPLFRWGWSGDGTKSRPAIRNRNRRAKQTRTRSDR</sequence>
<dbReference type="Proteomes" id="UP000799539">
    <property type="component" value="Unassembled WGS sequence"/>
</dbReference>
<feature type="compositionally biased region" description="Basic residues" evidence="1">
    <location>
        <begin position="70"/>
        <end position="88"/>
    </location>
</feature>
<dbReference type="EMBL" id="ML992691">
    <property type="protein sequence ID" value="KAF2208861.1"/>
    <property type="molecule type" value="Genomic_DNA"/>
</dbReference>
<gene>
    <name evidence="2" type="ORF">CERZMDRAFT_91512</name>
</gene>
<evidence type="ECO:0000313" key="3">
    <source>
        <dbReference type="Proteomes" id="UP000799539"/>
    </source>
</evidence>